<sequence>MVRERRVSKYGLLTHPYFSLPQVFSVAALDKCVPDCTNVTPGVAVPDPWNCTQFYYCLNDEVPMGIPQSCDSGNHFDPSINLCVPGMQCQTMCGACHPDCSGHSEGDFVEDPMDCTQFYVCVHENEPSQHPIACEPPTGVFDPVNGICVSGDTCDSSCSGSGGACHIRCRGDKDRVANPHNCREYFQCDGNLDLQGPVRCPSERPYFDGWNCVEDSWKCCVPECSPYCHAGDVQIIDPYDCTKYYICTGEGPPQEANHHSCLHDETFQPSSSNCEAGAPCLTLCGNNPTTTTTSTTFICTSFPDTKPPTTTTTTTTDSDCVASLNCPGKGNYAMCESCSEGYFKCHASGEGGVAAVCESGFLFNTDPTYPFCVEAAECPYTPPPFV</sequence>
<reference evidence="2" key="1">
    <citation type="submission" date="2015-09" db="EMBL/GenBank/DDBJ databases">
        <title>Scylla olivacea transcriptome.</title>
        <authorList>
            <person name="Ikhwanuddin M."/>
        </authorList>
    </citation>
    <scope>NUCLEOTIDE SEQUENCE</scope>
</reference>
<organism evidence="2">
    <name type="scientific">Scylla olivacea</name>
    <name type="common">Orange mud crab</name>
    <name type="synonym">Cancer olivacea</name>
    <dbReference type="NCBI Taxonomy" id="85551"/>
    <lineage>
        <taxon>Eukaryota</taxon>
        <taxon>Metazoa</taxon>
        <taxon>Ecdysozoa</taxon>
        <taxon>Arthropoda</taxon>
        <taxon>Crustacea</taxon>
        <taxon>Multicrustacea</taxon>
        <taxon>Malacostraca</taxon>
        <taxon>Eumalacostraca</taxon>
        <taxon>Eucarida</taxon>
        <taxon>Decapoda</taxon>
        <taxon>Pleocyemata</taxon>
        <taxon>Brachyura</taxon>
        <taxon>Eubrachyura</taxon>
        <taxon>Portunoidea</taxon>
        <taxon>Portunidae</taxon>
        <taxon>Portuninae</taxon>
        <taxon>Scylla</taxon>
    </lineage>
</organism>
<dbReference type="Gene3D" id="2.170.140.10">
    <property type="entry name" value="Chitin binding domain"/>
    <property type="match status" value="1"/>
</dbReference>
<accession>A0A0P4WLF2</accession>
<name>A0A0P4WLF2_SCYOL</name>
<feature type="domain" description="Chitin-binding type-2" evidence="1">
    <location>
        <begin position="225"/>
        <end position="282"/>
    </location>
</feature>
<feature type="domain" description="Chitin-binding type-2" evidence="1">
    <location>
        <begin position="33"/>
        <end position="91"/>
    </location>
</feature>
<evidence type="ECO:0000313" key="2">
    <source>
        <dbReference type="EMBL" id="JAI67892.1"/>
    </source>
</evidence>
<dbReference type="GO" id="GO:0005576">
    <property type="term" value="C:extracellular region"/>
    <property type="evidence" value="ECO:0007669"/>
    <property type="project" value="InterPro"/>
</dbReference>
<dbReference type="EMBL" id="GDRN01011060">
    <property type="protein sequence ID" value="JAI67892.1"/>
    <property type="molecule type" value="Transcribed_RNA"/>
</dbReference>
<protein>
    <recommendedName>
        <fullName evidence="1">Chitin-binding type-2 domain-containing protein</fullName>
    </recommendedName>
</protein>
<dbReference type="SUPFAM" id="SSF57625">
    <property type="entry name" value="Invertebrate chitin-binding proteins"/>
    <property type="match status" value="2"/>
</dbReference>
<dbReference type="AlphaFoldDB" id="A0A0P4WLF2"/>
<dbReference type="PROSITE" id="PS50940">
    <property type="entry name" value="CHIT_BIND_II"/>
    <property type="match status" value="3"/>
</dbReference>
<proteinExistence type="predicted"/>
<dbReference type="GO" id="GO:0008061">
    <property type="term" value="F:chitin binding"/>
    <property type="evidence" value="ECO:0007669"/>
    <property type="project" value="InterPro"/>
</dbReference>
<evidence type="ECO:0000259" key="1">
    <source>
        <dbReference type="PROSITE" id="PS50940"/>
    </source>
</evidence>
<dbReference type="SMART" id="SM00494">
    <property type="entry name" value="ChtBD2"/>
    <property type="match status" value="4"/>
</dbReference>
<feature type="domain" description="Chitin-binding type-2" evidence="1">
    <location>
        <begin position="97"/>
        <end position="156"/>
    </location>
</feature>
<dbReference type="InterPro" id="IPR036508">
    <property type="entry name" value="Chitin-bd_dom_sf"/>
</dbReference>
<dbReference type="Pfam" id="PF01607">
    <property type="entry name" value="CBM_14"/>
    <property type="match status" value="1"/>
</dbReference>
<dbReference type="InterPro" id="IPR002557">
    <property type="entry name" value="Chitin-bd_dom"/>
</dbReference>